<dbReference type="HOGENOM" id="CLU_077329_1_0_6"/>
<dbReference type="PANTHER" id="PTHR24960:SF79">
    <property type="entry name" value="PHOTOSYSTEM I IRON-SULFUR CENTER"/>
    <property type="match status" value="1"/>
</dbReference>
<evidence type="ECO:0000256" key="5">
    <source>
        <dbReference type="ARBA" id="ARBA00023014"/>
    </source>
</evidence>
<proteinExistence type="predicted"/>
<keyword evidence="2" id="KW-0479">Metal-binding</keyword>
<dbReference type="GO" id="GO:0051539">
    <property type="term" value="F:4 iron, 4 sulfur cluster binding"/>
    <property type="evidence" value="ECO:0007669"/>
    <property type="project" value="UniProtKB-KW"/>
</dbReference>
<accession>C9PP35</accession>
<keyword evidence="1" id="KW-0004">4Fe-4S</keyword>
<name>C9PP35_9PAST</name>
<keyword evidence="4" id="KW-0408">Iron</keyword>
<evidence type="ECO:0000256" key="2">
    <source>
        <dbReference type="ARBA" id="ARBA00022723"/>
    </source>
</evidence>
<dbReference type="PROSITE" id="PS51379">
    <property type="entry name" value="4FE4S_FER_2"/>
    <property type="match status" value="3"/>
</dbReference>
<dbReference type="Gene3D" id="3.30.70.20">
    <property type="match status" value="2"/>
</dbReference>
<evidence type="ECO:0000256" key="3">
    <source>
        <dbReference type="ARBA" id="ARBA00022737"/>
    </source>
</evidence>
<gene>
    <name evidence="7" type="primary">napF</name>
    <name evidence="7" type="ORF">HMPREF0621_0759</name>
</gene>
<evidence type="ECO:0000256" key="1">
    <source>
        <dbReference type="ARBA" id="ARBA00022485"/>
    </source>
</evidence>
<dbReference type="Pfam" id="PF12838">
    <property type="entry name" value="Fer4_7"/>
    <property type="match status" value="1"/>
</dbReference>
<evidence type="ECO:0000256" key="4">
    <source>
        <dbReference type="ARBA" id="ARBA00023004"/>
    </source>
</evidence>
<dbReference type="PROSITE" id="PS00198">
    <property type="entry name" value="4FE4S_FER_1"/>
    <property type="match status" value="2"/>
</dbReference>
<reference evidence="7 8" key="1">
    <citation type="submission" date="2009-10" db="EMBL/GenBank/DDBJ databases">
        <authorList>
            <person name="Muzny D."/>
            <person name="Qin X."/>
            <person name="Deng J."/>
            <person name="Jiang H."/>
            <person name="Liu Y."/>
            <person name="Qu J."/>
            <person name="Song X.-Z."/>
            <person name="Zhang L."/>
            <person name="Thornton R."/>
            <person name="Coyle M."/>
            <person name="Francisco L."/>
            <person name="Jackson L."/>
            <person name="Javaid M."/>
            <person name="Korchina V."/>
            <person name="Kovar C."/>
            <person name="Mata R."/>
            <person name="Mathew T."/>
            <person name="Ngo R."/>
            <person name="Nguyen L."/>
            <person name="Nguyen N."/>
            <person name="Okwuonu G."/>
            <person name="Ongeri F."/>
            <person name="Pham C."/>
            <person name="Simmons D."/>
            <person name="Wilczek-Boney K."/>
            <person name="Hale W."/>
            <person name="Jakkamsetti A."/>
            <person name="Pham P."/>
            <person name="Ruth R."/>
            <person name="San Lucas F."/>
            <person name="Warren J."/>
            <person name="Zhang J."/>
            <person name="Zhao Z."/>
            <person name="Zhou C."/>
            <person name="Zhu D."/>
            <person name="Lee S."/>
            <person name="Bess C."/>
            <person name="Blankenburg K."/>
            <person name="Forbes L."/>
            <person name="Fu Q."/>
            <person name="Gubbala S."/>
            <person name="Hirani K."/>
            <person name="Jayaseelan J.C."/>
            <person name="Lara F."/>
            <person name="Munidasa M."/>
            <person name="Palculict T."/>
            <person name="Patil S."/>
            <person name="Pu L.-L."/>
            <person name="Saada N."/>
            <person name="Tang L."/>
            <person name="Weissenberger G."/>
            <person name="Zhu Y."/>
            <person name="Hemphill L."/>
            <person name="Shang Y."/>
            <person name="Youmans B."/>
            <person name="Ayvaz T."/>
            <person name="Ross M."/>
            <person name="Santibanez J."/>
            <person name="Aqrawi P."/>
            <person name="Gross S."/>
            <person name="Joshi V."/>
            <person name="Fowler G."/>
            <person name="Nazareth L."/>
            <person name="Reid J."/>
            <person name="Worley K."/>
            <person name="Petrosino J."/>
            <person name="Highlander S."/>
            <person name="Gibbs R."/>
        </authorList>
    </citation>
    <scope>NUCLEOTIDE SEQUENCE [LARGE SCALE GENOMIC DNA]</scope>
    <source>
        <strain evidence="7 8">ATCC 43325</strain>
    </source>
</reference>
<evidence type="ECO:0000313" key="8">
    <source>
        <dbReference type="Proteomes" id="UP000005519"/>
    </source>
</evidence>
<dbReference type="InterPro" id="IPR004496">
    <property type="entry name" value="NapF"/>
</dbReference>
<comment type="caution">
    <text evidence="7">The sequence shown here is derived from an EMBL/GenBank/DDBJ whole genome shotgun (WGS) entry which is preliminary data.</text>
</comment>
<dbReference type="AlphaFoldDB" id="C9PP35"/>
<dbReference type="CDD" id="cd10564">
    <property type="entry name" value="NapF_like"/>
    <property type="match status" value="1"/>
</dbReference>
<protein>
    <submittedName>
        <fullName evidence="7">Ferredoxin-type protein NapF</fullName>
    </submittedName>
</protein>
<dbReference type="NCBIfam" id="TIGR00402">
    <property type="entry name" value="napF"/>
    <property type="match status" value="1"/>
</dbReference>
<sequence length="208" mass="23191">MLGVNSGLPLFIAKCCKELLVIMNLKRDNSQNQRDERYYEAYLNYHKVSRRGLLRGLLGGTERAIKQEKRLKNRPPFAAKESLFMDICNGCGDCSNACPYGLIRLDNGKPVLEIDFSACDFCAKCAQVCPTHALHIAFPADTELRPVFGSNCLSKKGQSCTECQQKCPQNAISIQQNNLSISQYCNGCGECKISCFVNAIMLEPAYER</sequence>
<evidence type="ECO:0000259" key="6">
    <source>
        <dbReference type="PROSITE" id="PS51379"/>
    </source>
</evidence>
<evidence type="ECO:0000313" key="7">
    <source>
        <dbReference type="EMBL" id="EEX50665.1"/>
    </source>
</evidence>
<dbReference type="InterPro" id="IPR050157">
    <property type="entry name" value="PSI_iron-sulfur_center"/>
</dbReference>
<feature type="domain" description="4Fe-4S ferredoxin-type" evidence="6">
    <location>
        <begin position="177"/>
        <end position="205"/>
    </location>
</feature>
<keyword evidence="3" id="KW-0677">Repeat</keyword>
<dbReference type="GO" id="GO:0046872">
    <property type="term" value="F:metal ion binding"/>
    <property type="evidence" value="ECO:0007669"/>
    <property type="project" value="UniProtKB-KW"/>
</dbReference>
<dbReference type="EMBL" id="ACZR01000008">
    <property type="protein sequence ID" value="EEX50665.1"/>
    <property type="molecule type" value="Genomic_DNA"/>
</dbReference>
<feature type="domain" description="4Fe-4S ferredoxin-type" evidence="6">
    <location>
        <begin position="110"/>
        <end position="139"/>
    </location>
</feature>
<dbReference type="Proteomes" id="UP000005519">
    <property type="component" value="Unassembled WGS sequence"/>
</dbReference>
<feature type="domain" description="4Fe-4S ferredoxin-type" evidence="6">
    <location>
        <begin position="79"/>
        <end position="108"/>
    </location>
</feature>
<dbReference type="InterPro" id="IPR017900">
    <property type="entry name" value="4Fe4S_Fe_S_CS"/>
</dbReference>
<dbReference type="PANTHER" id="PTHR24960">
    <property type="entry name" value="PHOTOSYSTEM I IRON-SULFUR CENTER-RELATED"/>
    <property type="match status" value="1"/>
</dbReference>
<dbReference type="InterPro" id="IPR017896">
    <property type="entry name" value="4Fe4S_Fe-S-bd"/>
</dbReference>
<dbReference type="SUPFAM" id="SSF54862">
    <property type="entry name" value="4Fe-4S ferredoxins"/>
    <property type="match status" value="1"/>
</dbReference>
<keyword evidence="5" id="KW-0411">Iron-sulfur</keyword>
<keyword evidence="8" id="KW-1185">Reference proteome</keyword>
<organism evidence="7 8">
    <name type="scientific">Pasteurella dagmatis ATCC 43325</name>
    <dbReference type="NCBI Taxonomy" id="667128"/>
    <lineage>
        <taxon>Bacteria</taxon>
        <taxon>Pseudomonadati</taxon>
        <taxon>Pseudomonadota</taxon>
        <taxon>Gammaproteobacteria</taxon>
        <taxon>Pasteurellales</taxon>
        <taxon>Pasteurellaceae</taxon>
        <taxon>Pasteurella</taxon>
    </lineage>
</organism>
<dbReference type="STRING" id="667128.HMPREF0621_0759"/>